<dbReference type="Pfam" id="PF03372">
    <property type="entry name" value="Exo_endo_phos"/>
    <property type="match status" value="1"/>
</dbReference>
<keyword evidence="1" id="KW-0812">Transmembrane</keyword>
<keyword evidence="3" id="KW-0255">Endonuclease</keyword>
<evidence type="ECO:0000259" key="2">
    <source>
        <dbReference type="Pfam" id="PF03372"/>
    </source>
</evidence>
<name>A0A9D1WVQ0_9FIRM</name>
<organism evidence="3 4">
    <name type="scientific">Candidatus Anaerostipes excrementavium</name>
    <dbReference type="NCBI Taxonomy" id="2838463"/>
    <lineage>
        <taxon>Bacteria</taxon>
        <taxon>Bacillati</taxon>
        <taxon>Bacillota</taxon>
        <taxon>Clostridia</taxon>
        <taxon>Lachnospirales</taxon>
        <taxon>Lachnospiraceae</taxon>
        <taxon>Anaerostipes</taxon>
    </lineage>
</organism>
<accession>A0A9D1WVQ0</accession>
<dbReference type="InterPro" id="IPR036691">
    <property type="entry name" value="Endo/exonu/phosph_ase_sf"/>
</dbReference>
<sequence length="356" mass="40459">MKKYGKKILLGIAGIFTIFLCAATILLIVLSVREYRPDDKEEVKIKGDSGRKIAKEEEISVLSWNVGYGALSETEDFFMDGGEKVRPDQADLVDANVYAMKEVIDQSGSQVVFLQEVDRSSKRSYDRNEVKMFTEGWTGNFGYARNFLCDYIPYPLPTIGKVDAGLVTMNQFSVDTAERIALPTPFSWPIRICQLKRCLFVERVPIEGSDRQVVFVNLHLEAYDDGSGKEAQTKLLSKILQKEYDAGNYVIAGGDFNQTFEQVDEEKYPVWDDDNFQAGKVEADLFEEGWQFAVDDSLPSCRLLNRPYDRDDPKTQFYVIDGFILSPNVSLQSVHTLDEDFKNSDHNPVQIKIKLK</sequence>
<keyword evidence="1" id="KW-0472">Membrane</keyword>
<feature type="domain" description="Endonuclease/exonuclease/phosphatase" evidence="2">
    <location>
        <begin position="62"/>
        <end position="258"/>
    </location>
</feature>
<evidence type="ECO:0000313" key="3">
    <source>
        <dbReference type="EMBL" id="HIX68044.1"/>
    </source>
</evidence>
<dbReference type="SUPFAM" id="SSF56219">
    <property type="entry name" value="DNase I-like"/>
    <property type="match status" value="1"/>
</dbReference>
<dbReference type="EMBL" id="DXEM01000027">
    <property type="protein sequence ID" value="HIX68044.1"/>
    <property type="molecule type" value="Genomic_DNA"/>
</dbReference>
<keyword evidence="1" id="KW-1133">Transmembrane helix</keyword>
<gene>
    <name evidence="3" type="ORF">H9735_08020</name>
</gene>
<keyword evidence="3" id="KW-0540">Nuclease</keyword>
<feature type="transmembrane region" description="Helical" evidence="1">
    <location>
        <begin position="7"/>
        <end position="30"/>
    </location>
</feature>
<reference evidence="3" key="2">
    <citation type="submission" date="2021-04" db="EMBL/GenBank/DDBJ databases">
        <authorList>
            <person name="Gilroy R."/>
        </authorList>
    </citation>
    <scope>NUCLEOTIDE SEQUENCE</scope>
    <source>
        <strain evidence="3">CHK191-13928</strain>
    </source>
</reference>
<keyword evidence="3" id="KW-0378">Hydrolase</keyword>
<evidence type="ECO:0000313" key="4">
    <source>
        <dbReference type="Proteomes" id="UP000886721"/>
    </source>
</evidence>
<evidence type="ECO:0000256" key="1">
    <source>
        <dbReference type="SAM" id="Phobius"/>
    </source>
</evidence>
<dbReference type="AlphaFoldDB" id="A0A9D1WVQ0"/>
<dbReference type="Proteomes" id="UP000886721">
    <property type="component" value="Unassembled WGS sequence"/>
</dbReference>
<dbReference type="Gene3D" id="3.60.10.10">
    <property type="entry name" value="Endonuclease/exonuclease/phosphatase"/>
    <property type="match status" value="1"/>
</dbReference>
<comment type="caution">
    <text evidence="3">The sequence shown here is derived from an EMBL/GenBank/DDBJ whole genome shotgun (WGS) entry which is preliminary data.</text>
</comment>
<protein>
    <submittedName>
        <fullName evidence="3">Endonuclease</fullName>
    </submittedName>
</protein>
<dbReference type="InterPro" id="IPR005135">
    <property type="entry name" value="Endo/exonuclease/phosphatase"/>
</dbReference>
<dbReference type="GO" id="GO:0004519">
    <property type="term" value="F:endonuclease activity"/>
    <property type="evidence" value="ECO:0007669"/>
    <property type="project" value="UniProtKB-KW"/>
</dbReference>
<proteinExistence type="predicted"/>
<reference evidence="3" key="1">
    <citation type="journal article" date="2021" name="PeerJ">
        <title>Extensive microbial diversity within the chicken gut microbiome revealed by metagenomics and culture.</title>
        <authorList>
            <person name="Gilroy R."/>
            <person name="Ravi A."/>
            <person name="Getino M."/>
            <person name="Pursley I."/>
            <person name="Horton D.L."/>
            <person name="Alikhan N.F."/>
            <person name="Baker D."/>
            <person name="Gharbi K."/>
            <person name="Hall N."/>
            <person name="Watson M."/>
            <person name="Adriaenssens E.M."/>
            <person name="Foster-Nyarko E."/>
            <person name="Jarju S."/>
            <person name="Secka A."/>
            <person name="Antonio M."/>
            <person name="Oren A."/>
            <person name="Chaudhuri R.R."/>
            <person name="La Ragione R."/>
            <person name="Hildebrand F."/>
            <person name="Pallen M.J."/>
        </authorList>
    </citation>
    <scope>NUCLEOTIDE SEQUENCE</scope>
    <source>
        <strain evidence="3">CHK191-13928</strain>
    </source>
</reference>